<feature type="transmembrane region" description="Helical" evidence="1">
    <location>
        <begin position="239"/>
        <end position="261"/>
    </location>
</feature>
<dbReference type="AlphaFoldDB" id="Q23GC7"/>
<accession>Q23GC7</accession>
<keyword evidence="1" id="KW-1133">Transmembrane helix</keyword>
<organism evidence="2 3">
    <name type="scientific">Tetrahymena thermophila (strain SB210)</name>
    <dbReference type="NCBI Taxonomy" id="312017"/>
    <lineage>
        <taxon>Eukaryota</taxon>
        <taxon>Sar</taxon>
        <taxon>Alveolata</taxon>
        <taxon>Ciliophora</taxon>
        <taxon>Intramacronucleata</taxon>
        <taxon>Oligohymenophorea</taxon>
        <taxon>Hymenostomatida</taxon>
        <taxon>Tetrahymenina</taxon>
        <taxon>Tetrahymenidae</taxon>
        <taxon>Tetrahymena</taxon>
    </lineage>
</organism>
<evidence type="ECO:0000256" key="1">
    <source>
        <dbReference type="SAM" id="Phobius"/>
    </source>
</evidence>
<protein>
    <submittedName>
        <fullName evidence="2">Transmembrane protein, putative</fullName>
    </submittedName>
</protein>
<gene>
    <name evidence="2" type="ORF">TTHERM_00074390</name>
</gene>
<evidence type="ECO:0000313" key="3">
    <source>
        <dbReference type="Proteomes" id="UP000009168"/>
    </source>
</evidence>
<dbReference type="HOGENOM" id="CLU_234446_0_0_1"/>
<proteinExistence type="predicted"/>
<dbReference type="GeneID" id="7845077"/>
<reference evidence="3" key="1">
    <citation type="journal article" date="2006" name="PLoS Biol.">
        <title>Macronuclear genome sequence of the ciliate Tetrahymena thermophila, a model eukaryote.</title>
        <authorList>
            <person name="Eisen J.A."/>
            <person name="Coyne R.S."/>
            <person name="Wu M."/>
            <person name="Wu D."/>
            <person name="Thiagarajan M."/>
            <person name="Wortman J.R."/>
            <person name="Badger J.H."/>
            <person name="Ren Q."/>
            <person name="Amedeo P."/>
            <person name="Jones K.M."/>
            <person name="Tallon L.J."/>
            <person name="Delcher A.L."/>
            <person name="Salzberg S.L."/>
            <person name="Silva J.C."/>
            <person name="Haas B.J."/>
            <person name="Majoros W.H."/>
            <person name="Farzad M."/>
            <person name="Carlton J.M."/>
            <person name="Smith R.K. Jr."/>
            <person name="Garg J."/>
            <person name="Pearlman R.E."/>
            <person name="Karrer K.M."/>
            <person name="Sun L."/>
            <person name="Manning G."/>
            <person name="Elde N.C."/>
            <person name="Turkewitz A.P."/>
            <person name="Asai D.J."/>
            <person name="Wilkes D.E."/>
            <person name="Wang Y."/>
            <person name="Cai H."/>
            <person name="Collins K."/>
            <person name="Stewart B.A."/>
            <person name="Lee S.R."/>
            <person name="Wilamowska K."/>
            <person name="Weinberg Z."/>
            <person name="Ruzzo W.L."/>
            <person name="Wloga D."/>
            <person name="Gaertig J."/>
            <person name="Frankel J."/>
            <person name="Tsao C.-C."/>
            <person name="Gorovsky M.A."/>
            <person name="Keeling P.J."/>
            <person name="Waller R.F."/>
            <person name="Patron N.J."/>
            <person name="Cherry J.M."/>
            <person name="Stover N.A."/>
            <person name="Krieger C.J."/>
            <person name="del Toro C."/>
            <person name="Ryder H.F."/>
            <person name="Williamson S.C."/>
            <person name="Barbeau R.A."/>
            <person name="Hamilton E.P."/>
            <person name="Orias E."/>
        </authorList>
    </citation>
    <scope>NUCLEOTIDE SEQUENCE [LARGE SCALE GENOMIC DNA]</scope>
    <source>
        <strain evidence="3">SB210</strain>
    </source>
</reference>
<dbReference type="RefSeq" id="XP_001015578.2">
    <property type="nucleotide sequence ID" value="XM_001015578.2"/>
</dbReference>
<dbReference type="Proteomes" id="UP000009168">
    <property type="component" value="Unassembled WGS sequence"/>
</dbReference>
<dbReference type="EMBL" id="GG662704">
    <property type="protein sequence ID" value="EAR95333.2"/>
    <property type="molecule type" value="Genomic_DNA"/>
</dbReference>
<keyword evidence="1" id="KW-0472">Membrane</keyword>
<dbReference type="KEGG" id="tet:TTHERM_00074390"/>
<keyword evidence="1 2" id="KW-0812">Transmembrane</keyword>
<name>Q23GC7_TETTS</name>
<evidence type="ECO:0000313" key="2">
    <source>
        <dbReference type="EMBL" id="EAR95333.2"/>
    </source>
</evidence>
<dbReference type="InParanoid" id="Q23GC7"/>
<sequence>MFITDEATEISLHNDLFAFKFQYDLKTSLDQYQQQMNKTYIVPIAFFVYKSPDIKLQKILNIIECTDPQLQGYSCVDFSSINNFTLIESVRNNIRSQLQLVYYPCPITDSLKTTVPNNCANQTEIEDFVNGETVGLNLKLYTYQFNISSQQNQVNYMRKFIYTESDQYIINRLNPQQQITKISQGLIIQSENQYSGPINYNSYNDVFSNQFDSPYIQINFEMDQIVQFISIQFPTIPDILALANSGFALLLTLGFIFRMVAQRDIFQDFLHVFLQNMYQDTYEVMLKANKVCEDKLSGNNTLNQVLVKANEEEVQERENTQDANHQKDEIIEINELNIVKESKATHTFANQQKNQNLVNDLQTIVSQASNLDCFISKLKIIKDQSLSENQKNKRNMETMEKQVGNQILKRLDSKIQKTN</sequence>
<keyword evidence="3" id="KW-1185">Reference proteome</keyword>
<dbReference type="OrthoDB" id="302623at2759"/>